<sequence>MTVEETSELMKSLYWITLLAVIVSSASGVLKAGFKRFDLFGVIIIAIATGLGGGSLRDILLDREVFWINDQIFFIASICSAVVIFISARFVTISPRHFLIADAAGLATFGIAGTLVSLMAGAPALIASFMGVMTGTMGGIFRDILCHEQPVVFSGPLYATVAWTGSLAFTGLLYVNFDITLSALITGTAIFISRLLALYYDISLPGFRFKL</sequence>
<evidence type="ECO:0000256" key="3">
    <source>
        <dbReference type="ARBA" id="ARBA00022692"/>
    </source>
</evidence>
<feature type="transmembrane region" description="Helical" evidence="6">
    <location>
        <begin position="157"/>
        <end position="175"/>
    </location>
</feature>
<protein>
    <submittedName>
        <fullName evidence="8">Predicted membrane protein</fullName>
    </submittedName>
</protein>
<keyword evidence="5 6" id="KW-0472">Membrane</keyword>
<name>A0A3B0XW87_9ZZZZ</name>
<dbReference type="PANTHER" id="PTHR30506">
    <property type="entry name" value="INNER MEMBRANE PROTEIN"/>
    <property type="match status" value="1"/>
</dbReference>
<keyword evidence="4 6" id="KW-1133">Transmembrane helix</keyword>
<feature type="domain" description="Glycine transporter" evidence="7">
    <location>
        <begin position="100"/>
        <end position="171"/>
    </location>
</feature>
<evidence type="ECO:0000256" key="6">
    <source>
        <dbReference type="SAM" id="Phobius"/>
    </source>
</evidence>
<evidence type="ECO:0000256" key="1">
    <source>
        <dbReference type="ARBA" id="ARBA00004651"/>
    </source>
</evidence>
<accession>A0A3B0XW87</accession>
<feature type="transmembrane region" description="Helical" evidence="6">
    <location>
        <begin position="181"/>
        <end position="200"/>
    </location>
</feature>
<dbReference type="GO" id="GO:0005886">
    <property type="term" value="C:plasma membrane"/>
    <property type="evidence" value="ECO:0007669"/>
    <property type="project" value="UniProtKB-SubCell"/>
</dbReference>
<organism evidence="8">
    <name type="scientific">hydrothermal vent metagenome</name>
    <dbReference type="NCBI Taxonomy" id="652676"/>
    <lineage>
        <taxon>unclassified sequences</taxon>
        <taxon>metagenomes</taxon>
        <taxon>ecological metagenomes</taxon>
    </lineage>
</organism>
<dbReference type="InterPro" id="IPR005115">
    <property type="entry name" value="Gly_transporter"/>
</dbReference>
<comment type="subcellular location">
    <subcellularLocation>
        <location evidence="1">Cell membrane</location>
        <topology evidence="1">Multi-pass membrane protein</topology>
    </subcellularLocation>
</comment>
<dbReference type="PANTHER" id="PTHR30506:SF3">
    <property type="entry name" value="UPF0126 INNER MEMBRANE PROTEIN YADS-RELATED"/>
    <property type="match status" value="1"/>
</dbReference>
<reference evidence="8" key="1">
    <citation type="submission" date="2018-06" db="EMBL/GenBank/DDBJ databases">
        <authorList>
            <person name="Zhirakovskaya E."/>
        </authorList>
    </citation>
    <scope>NUCLEOTIDE SEQUENCE</scope>
</reference>
<dbReference type="EMBL" id="UOFG01000126">
    <property type="protein sequence ID" value="VAW60484.1"/>
    <property type="molecule type" value="Genomic_DNA"/>
</dbReference>
<dbReference type="AlphaFoldDB" id="A0A3B0XW87"/>
<evidence type="ECO:0000256" key="4">
    <source>
        <dbReference type="ARBA" id="ARBA00022989"/>
    </source>
</evidence>
<evidence type="ECO:0000259" key="7">
    <source>
        <dbReference type="Pfam" id="PF03458"/>
    </source>
</evidence>
<feature type="transmembrane region" description="Helical" evidence="6">
    <location>
        <begin position="72"/>
        <end position="91"/>
    </location>
</feature>
<proteinExistence type="predicted"/>
<evidence type="ECO:0000256" key="5">
    <source>
        <dbReference type="ARBA" id="ARBA00023136"/>
    </source>
</evidence>
<evidence type="ECO:0000256" key="2">
    <source>
        <dbReference type="ARBA" id="ARBA00022475"/>
    </source>
</evidence>
<evidence type="ECO:0000313" key="8">
    <source>
        <dbReference type="EMBL" id="VAW60484.1"/>
    </source>
</evidence>
<dbReference type="Pfam" id="PF03458">
    <property type="entry name" value="Gly_transporter"/>
    <property type="match status" value="2"/>
</dbReference>
<keyword evidence="3 6" id="KW-0812">Transmembrane</keyword>
<feature type="domain" description="Glycine transporter" evidence="7">
    <location>
        <begin position="14"/>
        <end position="87"/>
    </location>
</feature>
<feature type="transmembrane region" description="Helical" evidence="6">
    <location>
        <begin position="12"/>
        <end position="30"/>
    </location>
</feature>
<keyword evidence="2" id="KW-1003">Cell membrane</keyword>
<feature type="transmembrane region" description="Helical" evidence="6">
    <location>
        <begin position="37"/>
        <end position="60"/>
    </location>
</feature>
<gene>
    <name evidence="8" type="ORF">MNBD_GAMMA11-448</name>
</gene>
<feature type="transmembrane region" description="Helical" evidence="6">
    <location>
        <begin position="98"/>
        <end position="118"/>
    </location>
</feature>